<keyword evidence="4" id="KW-0636">Prenylation</keyword>
<evidence type="ECO:0000313" key="7">
    <source>
        <dbReference type="EMBL" id="KAK1279264.1"/>
    </source>
</evidence>
<name>A0AAV9BSQ6_ACOGR</name>
<evidence type="ECO:0000256" key="2">
    <source>
        <dbReference type="ARBA" id="ARBA00022723"/>
    </source>
</evidence>
<dbReference type="SUPFAM" id="SSF55008">
    <property type="entry name" value="HMA, heavy metal-associated domain"/>
    <property type="match status" value="1"/>
</dbReference>
<evidence type="ECO:0000256" key="4">
    <source>
        <dbReference type="ARBA" id="ARBA00023289"/>
    </source>
</evidence>
<dbReference type="PANTHER" id="PTHR45811:SF27">
    <property type="entry name" value="HEAVY METAL-ASSOCIATED ISOPRENYLATED PLANT PROTEIN 3-LIKE"/>
    <property type="match status" value="1"/>
</dbReference>
<organism evidence="7 9">
    <name type="scientific">Acorus gramineus</name>
    <name type="common">Dwarf sweet flag</name>
    <dbReference type="NCBI Taxonomy" id="55184"/>
    <lineage>
        <taxon>Eukaryota</taxon>
        <taxon>Viridiplantae</taxon>
        <taxon>Streptophyta</taxon>
        <taxon>Embryophyta</taxon>
        <taxon>Tracheophyta</taxon>
        <taxon>Spermatophyta</taxon>
        <taxon>Magnoliopsida</taxon>
        <taxon>Liliopsida</taxon>
        <taxon>Acoraceae</taxon>
        <taxon>Acorus</taxon>
    </lineage>
</organism>
<reference evidence="7" key="1">
    <citation type="journal article" date="2023" name="Nat. Commun.">
        <title>Diploid and tetraploid genomes of Acorus and the evolution of monocots.</title>
        <authorList>
            <person name="Ma L."/>
            <person name="Liu K.W."/>
            <person name="Li Z."/>
            <person name="Hsiao Y.Y."/>
            <person name="Qi Y."/>
            <person name="Fu T."/>
            <person name="Tang G.D."/>
            <person name="Zhang D."/>
            <person name="Sun W.H."/>
            <person name="Liu D.K."/>
            <person name="Li Y."/>
            <person name="Chen G.Z."/>
            <person name="Liu X.D."/>
            <person name="Liao X.Y."/>
            <person name="Jiang Y.T."/>
            <person name="Yu X."/>
            <person name="Hao Y."/>
            <person name="Huang J."/>
            <person name="Zhao X.W."/>
            <person name="Ke S."/>
            <person name="Chen Y.Y."/>
            <person name="Wu W.L."/>
            <person name="Hsu J.L."/>
            <person name="Lin Y.F."/>
            <person name="Huang M.D."/>
            <person name="Li C.Y."/>
            <person name="Huang L."/>
            <person name="Wang Z.W."/>
            <person name="Zhao X."/>
            <person name="Zhong W.Y."/>
            <person name="Peng D.H."/>
            <person name="Ahmad S."/>
            <person name="Lan S."/>
            <person name="Zhang J.S."/>
            <person name="Tsai W.C."/>
            <person name="Van de Peer Y."/>
            <person name="Liu Z.J."/>
        </authorList>
    </citation>
    <scope>NUCLEOTIDE SEQUENCE</scope>
    <source>
        <strain evidence="7">SCP</strain>
    </source>
</reference>
<gene>
    <name evidence="8" type="ORF">QJS04_geneDACA002733</name>
    <name evidence="7" type="ORF">QJS04_geneDACA023152</name>
</gene>
<comment type="similarity">
    <text evidence="5">Belongs to the HIPP family.</text>
</comment>
<evidence type="ECO:0000259" key="6">
    <source>
        <dbReference type="PROSITE" id="PS50846"/>
    </source>
</evidence>
<evidence type="ECO:0000313" key="8">
    <source>
        <dbReference type="EMBL" id="KAK1280585.1"/>
    </source>
</evidence>
<dbReference type="PANTHER" id="PTHR45811">
    <property type="entry name" value="COPPER TRANSPORT PROTEIN FAMILY-RELATED"/>
    <property type="match status" value="1"/>
</dbReference>
<evidence type="ECO:0000256" key="5">
    <source>
        <dbReference type="ARBA" id="ARBA00024045"/>
    </source>
</evidence>
<proteinExistence type="inferred from homology"/>
<feature type="domain" description="HMA" evidence="6">
    <location>
        <begin position="1"/>
        <end position="45"/>
    </location>
</feature>
<dbReference type="InterPro" id="IPR036163">
    <property type="entry name" value="HMA_dom_sf"/>
</dbReference>
<sequence length="89" mass="10005">MKLIAGIEGVNSIVVDPAKKTVTVIGEADPFEIIRKVRKFRRCAEIVTIGPAKEEKKEPKPELPSTCQKCDAWFIIREEDYGHGYCSIL</sequence>
<protein>
    <recommendedName>
        <fullName evidence="6">HMA domain-containing protein</fullName>
    </recommendedName>
</protein>
<dbReference type="InterPro" id="IPR051863">
    <property type="entry name" value="HIPP"/>
</dbReference>
<dbReference type="Pfam" id="PF00403">
    <property type="entry name" value="HMA"/>
    <property type="match status" value="1"/>
</dbReference>
<keyword evidence="3" id="KW-0449">Lipoprotein</keyword>
<dbReference type="Gene3D" id="3.30.70.100">
    <property type="match status" value="1"/>
</dbReference>
<dbReference type="GO" id="GO:0046872">
    <property type="term" value="F:metal ion binding"/>
    <property type="evidence" value="ECO:0007669"/>
    <property type="project" value="UniProtKB-KW"/>
</dbReference>
<dbReference type="EMBL" id="JAUJYN010000001">
    <property type="protein sequence ID" value="KAK1279264.1"/>
    <property type="molecule type" value="Genomic_DNA"/>
</dbReference>
<keyword evidence="9" id="KW-1185">Reference proteome</keyword>
<keyword evidence="1" id="KW-0488">Methylation</keyword>
<dbReference type="PROSITE" id="PS50846">
    <property type="entry name" value="HMA_2"/>
    <property type="match status" value="1"/>
</dbReference>
<evidence type="ECO:0000313" key="9">
    <source>
        <dbReference type="Proteomes" id="UP001179952"/>
    </source>
</evidence>
<dbReference type="EMBL" id="JAUJYN010000001">
    <property type="protein sequence ID" value="KAK1280585.1"/>
    <property type="molecule type" value="Genomic_DNA"/>
</dbReference>
<accession>A0AAV9BSQ6</accession>
<reference evidence="7" key="2">
    <citation type="submission" date="2023-06" db="EMBL/GenBank/DDBJ databases">
        <authorList>
            <person name="Ma L."/>
            <person name="Liu K.-W."/>
            <person name="Li Z."/>
            <person name="Hsiao Y.-Y."/>
            <person name="Qi Y."/>
            <person name="Fu T."/>
            <person name="Tang G."/>
            <person name="Zhang D."/>
            <person name="Sun W.-H."/>
            <person name="Liu D.-K."/>
            <person name="Li Y."/>
            <person name="Chen G.-Z."/>
            <person name="Liu X.-D."/>
            <person name="Liao X.-Y."/>
            <person name="Jiang Y.-T."/>
            <person name="Yu X."/>
            <person name="Hao Y."/>
            <person name="Huang J."/>
            <person name="Zhao X.-W."/>
            <person name="Ke S."/>
            <person name="Chen Y.-Y."/>
            <person name="Wu W.-L."/>
            <person name="Hsu J.-L."/>
            <person name="Lin Y.-F."/>
            <person name="Huang M.-D."/>
            <person name="Li C.-Y."/>
            <person name="Huang L."/>
            <person name="Wang Z.-W."/>
            <person name="Zhao X."/>
            <person name="Zhong W.-Y."/>
            <person name="Peng D.-H."/>
            <person name="Ahmad S."/>
            <person name="Lan S."/>
            <person name="Zhang J.-S."/>
            <person name="Tsai W.-C."/>
            <person name="Van De Peer Y."/>
            <person name="Liu Z.-J."/>
        </authorList>
    </citation>
    <scope>NUCLEOTIDE SEQUENCE</scope>
    <source>
        <strain evidence="7">SCP</strain>
        <tissue evidence="7">Leaves</tissue>
    </source>
</reference>
<dbReference type="AlphaFoldDB" id="A0AAV9BSQ6"/>
<dbReference type="InterPro" id="IPR006121">
    <property type="entry name" value="HMA_dom"/>
</dbReference>
<keyword evidence="2" id="KW-0479">Metal-binding</keyword>
<evidence type="ECO:0000256" key="1">
    <source>
        <dbReference type="ARBA" id="ARBA00022481"/>
    </source>
</evidence>
<dbReference type="Proteomes" id="UP001179952">
    <property type="component" value="Unassembled WGS sequence"/>
</dbReference>
<comment type="caution">
    <text evidence="7">The sequence shown here is derived from an EMBL/GenBank/DDBJ whole genome shotgun (WGS) entry which is preliminary data.</text>
</comment>
<evidence type="ECO:0000256" key="3">
    <source>
        <dbReference type="ARBA" id="ARBA00023288"/>
    </source>
</evidence>